<protein>
    <submittedName>
        <fullName evidence="2">Uncharacterized protein</fullName>
    </submittedName>
</protein>
<evidence type="ECO:0000313" key="3">
    <source>
        <dbReference type="Proteomes" id="UP000709672"/>
    </source>
</evidence>
<name>A0A931YD11_9BACT</name>
<accession>A0A931YD11</accession>
<keyword evidence="1" id="KW-0472">Membrane</keyword>
<reference evidence="2" key="1">
    <citation type="submission" date="2020-07" db="EMBL/GenBank/DDBJ databases">
        <title>Huge and variable diversity of episymbiotic CPR bacteria and DPANN archaea in groundwater ecosystems.</title>
        <authorList>
            <person name="He C.Y."/>
            <person name="Keren R."/>
            <person name="Whittaker M."/>
            <person name="Farag I.F."/>
            <person name="Doudna J."/>
            <person name="Cate J.H.D."/>
            <person name="Banfield J.F."/>
        </authorList>
    </citation>
    <scope>NUCLEOTIDE SEQUENCE</scope>
    <source>
        <strain evidence="2">NC_groundwater_418_Ag_B-0.1um_45_10</strain>
    </source>
</reference>
<keyword evidence="1" id="KW-0812">Transmembrane</keyword>
<evidence type="ECO:0000256" key="1">
    <source>
        <dbReference type="SAM" id="Phobius"/>
    </source>
</evidence>
<organism evidence="2 3">
    <name type="scientific">Candidatus Sungiibacteriota bacterium</name>
    <dbReference type="NCBI Taxonomy" id="2750080"/>
    <lineage>
        <taxon>Bacteria</taxon>
        <taxon>Candidatus Sungiibacteriota</taxon>
    </lineage>
</organism>
<evidence type="ECO:0000313" key="2">
    <source>
        <dbReference type="EMBL" id="MBI2465680.1"/>
    </source>
</evidence>
<feature type="transmembrane region" description="Helical" evidence="1">
    <location>
        <begin position="43"/>
        <end position="65"/>
    </location>
</feature>
<dbReference type="EMBL" id="JACPHQ010000002">
    <property type="protein sequence ID" value="MBI2465680.1"/>
    <property type="molecule type" value="Genomic_DNA"/>
</dbReference>
<gene>
    <name evidence="2" type="ORF">HYV66_00380</name>
</gene>
<proteinExistence type="predicted"/>
<dbReference type="AlphaFoldDB" id="A0A931YD11"/>
<comment type="caution">
    <text evidence="2">The sequence shown here is derived from an EMBL/GenBank/DDBJ whole genome shotgun (WGS) entry which is preliminary data.</text>
</comment>
<keyword evidence="1" id="KW-1133">Transmembrane helix</keyword>
<dbReference type="Proteomes" id="UP000709672">
    <property type="component" value="Unassembled WGS sequence"/>
</dbReference>
<sequence length="71" mass="7916">MHGLASSLIAIIIFYPAVLFVSPKVASFLTGINIADYFNQNFWQIFLLQTLVGITLGVISSLIAIRRYLKI</sequence>